<name>A0AA41RN91_PAPNU</name>
<gene>
    <name evidence="2" type="ORF">MKW94_024135</name>
</gene>
<dbReference type="AlphaFoldDB" id="A0AA41RN91"/>
<comment type="caution">
    <text evidence="2">The sequence shown here is derived from an EMBL/GenBank/DDBJ whole genome shotgun (WGS) entry which is preliminary data.</text>
</comment>
<keyword evidence="1" id="KW-0472">Membrane</keyword>
<evidence type="ECO:0000313" key="3">
    <source>
        <dbReference type="Proteomes" id="UP001177140"/>
    </source>
</evidence>
<evidence type="ECO:0000313" key="2">
    <source>
        <dbReference type="EMBL" id="MCL7021811.1"/>
    </source>
</evidence>
<keyword evidence="3" id="KW-1185">Reference proteome</keyword>
<proteinExistence type="predicted"/>
<dbReference type="Proteomes" id="UP001177140">
    <property type="component" value="Unassembled WGS sequence"/>
</dbReference>
<keyword evidence="1" id="KW-1133">Transmembrane helix</keyword>
<accession>A0AA41RN91</accession>
<reference evidence="2" key="1">
    <citation type="submission" date="2022-03" db="EMBL/GenBank/DDBJ databases">
        <title>A functionally conserved STORR gene fusion in Papaver species that diverged 16.8 million years ago.</title>
        <authorList>
            <person name="Catania T."/>
        </authorList>
    </citation>
    <scope>NUCLEOTIDE SEQUENCE</scope>
    <source>
        <strain evidence="2">S-191538</strain>
    </source>
</reference>
<evidence type="ECO:0000256" key="1">
    <source>
        <dbReference type="SAM" id="Phobius"/>
    </source>
</evidence>
<organism evidence="2 3">
    <name type="scientific">Papaver nudicaule</name>
    <name type="common">Iceland poppy</name>
    <dbReference type="NCBI Taxonomy" id="74823"/>
    <lineage>
        <taxon>Eukaryota</taxon>
        <taxon>Viridiplantae</taxon>
        <taxon>Streptophyta</taxon>
        <taxon>Embryophyta</taxon>
        <taxon>Tracheophyta</taxon>
        <taxon>Spermatophyta</taxon>
        <taxon>Magnoliopsida</taxon>
        <taxon>Ranunculales</taxon>
        <taxon>Papaveraceae</taxon>
        <taxon>Papaveroideae</taxon>
        <taxon>Papaver</taxon>
    </lineage>
</organism>
<keyword evidence="1" id="KW-0812">Transmembrane</keyword>
<sequence length="64" mass="7004">MARNFISIFSTVFFFVMIIMASFTAQMASVHGGSDDLISAEDVRIPVHVPVNVEVKDIANNVFG</sequence>
<protein>
    <submittedName>
        <fullName evidence="2">Uncharacterized protein</fullName>
    </submittedName>
</protein>
<dbReference type="EMBL" id="JAJJMA010005000">
    <property type="protein sequence ID" value="MCL7021811.1"/>
    <property type="molecule type" value="Genomic_DNA"/>
</dbReference>
<feature type="transmembrane region" description="Helical" evidence="1">
    <location>
        <begin position="6"/>
        <end position="25"/>
    </location>
</feature>